<organism evidence="7 8">
    <name type="scientific">Aerococcus urinaehominis</name>
    <dbReference type="NCBI Taxonomy" id="128944"/>
    <lineage>
        <taxon>Bacteria</taxon>
        <taxon>Bacillati</taxon>
        <taxon>Bacillota</taxon>
        <taxon>Bacilli</taxon>
        <taxon>Lactobacillales</taxon>
        <taxon>Aerococcaceae</taxon>
        <taxon>Aerococcus</taxon>
    </lineage>
</organism>
<gene>
    <name evidence="7" type="ORF">AWM75_02035</name>
</gene>
<dbReference type="Gene3D" id="3.30.70.120">
    <property type="match status" value="1"/>
</dbReference>
<dbReference type="NCBIfam" id="TIGR00486">
    <property type="entry name" value="YbgI_SA1388"/>
    <property type="match status" value="1"/>
</dbReference>
<dbReference type="PIRSF" id="PIRSF037489">
    <property type="entry name" value="UCP037489_NIF3_YqfO"/>
    <property type="match status" value="1"/>
</dbReference>
<name>A0A120IAR0_9LACT</name>
<dbReference type="GO" id="GO:0046872">
    <property type="term" value="F:metal ion binding"/>
    <property type="evidence" value="ECO:0007669"/>
    <property type="project" value="UniProtKB-UniRule"/>
</dbReference>
<evidence type="ECO:0000256" key="4">
    <source>
        <dbReference type="ARBA" id="ARBA00022723"/>
    </source>
</evidence>
<dbReference type="InterPro" id="IPR015867">
    <property type="entry name" value="N-reg_PII/ATP_PRibTrfase_C"/>
</dbReference>
<accession>A0A120IAR0</accession>
<evidence type="ECO:0000256" key="5">
    <source>
        <dbReference type="PIRNR" id="PIRNR037489"/>
    </source>
</evidence>
<sequence length="372" mass="41019">MTFTVADFIERFERFAPPTLAVSGDPIGLHFGSRQQAISKILVTLDVRPEVVDEAIDLGVDFIFAHHPPIFRPASRLDQDQPQQAMYNKIIQHGIAVYAAHTNLDAVAGGMNDWLSDLYEIRDTEILNSHTAIPYYRVTTYVPTDDLAAVKAAIFASGITDSENYANVAYQHLGIGTFKPQAAAQPARGQLDQQEKVNEVAFSFVCSKFDLNRALATIQASHPYEEAVTDVVTLENMAKPVGIGRVGNLEKAMPLADYAQLIKEKSNLSGLRLVVADPDRPVKRVAVLGGAGEKYYQDALAKGADTFITGDVYYHTAHDMQAAGLNVIDPGHHFESICKPHLLDLFKNWQAEDGWPVEIFMSQLNTDPFSFV</sequence>
<comment type="similarity">
    <text evidence="1 5">Belongs to the GTP cyclohydrolase I type 2/NIF3 family.</text>
</comment>
<dbReference type="Proteomes" id="UP000062260">
    <property type="component" value="Chromosome"/>
</dbReference>
<evidence type="ECO:0000256" key="1">
    <source>
        <dbReference type="ARBA" id="ARBA00006964"/>
    </source>
</evidence>
<dbReference type="STRING" id="128944.AWM75_02035"/>
<dbReference type="EMBL" id="CP014163">
    <property type="protein sequence ID" value="AMB98845.1"/>
    <property type="molecule type" value="Genomic_DNA"/>
</dbReference>
<evidence type="ECO:0000313" key="8">
    <source>
        <dbReference type="Proteomes" id="UP000062260"/>
    </source>
</evidence>
<dbReference type="InterPro" id="IPR036069">
    <property type="entry name" value="DUF34/NIF3_sf"/>
</dbReference>
<reference evidence="8" key="2">
    <citation type="submission" date="2016-01" db="EMBL/GenBank/DDBJ databases">
        <title>Six Aerococcus type strain genome sequencing and assembly using PacBio and Illumina Hiseq.</title>
        <authorList>
            <person name="Carkaci D."/>
            <person name="Dargis R."/>
            <person name="Nielsen X.C."/>
            <person name="Skovgaard O."/>
            <person name="Fuursted K."/>
            <person name="Christensen J.J."/>
        </authorList>
    </citation>
    <scope>NUCLEOTIDE SEQUENCE [LARGE SCALE GENOMIC DNA]</scope>
    <source>
        <strain evidence="8">CCUG42038B</strain>
    </source>
</reference>
<dbReference type="Pfam" id="PF01784">
    <property type="entry name" value="DUF34_NIF3"/>
    <property type="match status" value="1"/>
</dbReference>
<keyword evidence="4 5" id="KW-0479">Metal-binding</keyword>
<reference evidence="7 8" key="1">
    <citation type="journal article" date="2016" name="Genome Announc.">
        <title>Complete Genome Sequences of Aerococcus christensenii CCUG 28831T, Aerococcus sanguinicola CCUG 43001T, Aerococcus urinae CCUG 36881T, Aerococcus urinaeequi CCUG 28094T, Aerococcus urinaehominis CCUG 42038 BT, and Aerococcus viridans CCUG 4311T.</title>
        <authorList>
            <person name="Carkaci D."/>
            <person name="Dargis R."/>
            <person name="Nielsen X.C."/>
            <person name="Skovgaard O."/>
            <person name="Fuursted K."/>
            <person name="Christensen J.J."/>
        </authorList>
    </citation>
    <scope>NUCLEOTIDE SEQUENCE [LARGE SCALE GENOMIC DNA]</scope>
    <source>
        <strain evidence="7 8">CCUG42038B</strain>
    </source>
</reference>
<dbReference type="InterPro" id="IPR017221">
    <property type="entry name" value="DUF34/NIF3_bac"/>
</dbReference>
<evidence type="ECO:0000313" key="7">
    <source>
        <dbReference type="EMBL" id="AMB98845.1"/>
    </source>
</evidence>
<dbReference type="PANTHER" id="PTHR13799">
    <property type="entry name" value="NGG1 INTERACTING FACTOR 3"/>
    <property type="match status" value="1"/>
</dbReference>
<feature type="binding site" evidence="6">
    <location>
        <position position="105"/>
    </location>
    <ligand>
        <name>a divalent metal cation</name>
        <dbReference type="ChEBI" id="CHEBI:60240"/>
        <label>1</label>
    </ligand>
</feature>
<dbReference type="InterPro" id="IPR002678">
    <property type="entry name" value="DUF34/NIF3"/>
</dbReference>
<dbReference type="SUPFAM" id="SSF102705">
    <property type="entry name" value="NIF3 (NGG1p interacting factor 3)-like"/>
    <property type="match status" value="1"/>
</dbReference>
<protein>
    <recommendedName>
        <fullName evidence="3 5">GTP cyclohydrolase 1 type 2 homolog</fullName>
    </recommendedName>
</protein>
<dbReference type="RefSeq" id="WP_067977626.1">
    <property type="nucleotide sequence ID" value="NZ_CP014163.1"/>
</dbReference>
<dbReference type="AlphaFoldDB" id="A0A120IAR0"/>
<dbReference type="FunFam" id="3.40.1390.30:FF:000001">
    <property type="entry name" value="GTP cyclohydrolase 1 type 2"/>
    <property type="match status" value="1"/>
</dbReference>
<dbReference type="Gene3D" id="3.40.1390.30">
    <property type="entry name" value="NIF3 (NGG1p interacting factor 3)-like"/>
    <property type="match status" value="1"/>
</dbReference>
<feature type="binding site" evidence="6">
    <location>
        <position position="332"/>
    </location>
    <ligand>
        <name>a divalent metal cation</name>
        <dbReference type="ChEBI" id="CHEBI:60240"/>
        <label>1</label>
    </ligand>
</feature>
<evidence type="ECO:0000256" key="3">
    <source>
        <dbReference type="ARBA" id="ARBA00022112"/>
    </source>
</evidence>
<evidence type="ECO:0000256" key="2">
    <source>
        <dbReference type="ARBA" id="ARBA00011643"/>
    </source>
</evidence>
<keyword evidence="8" id="KW-1185">Reference proteome</keyword>
<feature type="binding site" evidence="6">
    <location>
        <position position="335"/>
    </location>
    <ligand>
        <name>a divalent metal cation</name>
        <dbReference type="ChEBI" id="CHEBI:60240"/>
        <label>1</label>
    </ligand>
</feature>
<dbReference type="OrthoDB" id="9792792at2"/>
<proteinExistence type="inferred from homology"/>
<feature type="binding site" evidence="6">
    <location>
        <position position="66"/>
    </location>
    <ligand>
        <name>a divalent metal cation</name>
        <dbReference type="ChEBI" id="CHEBI:60240"/>
        <label>1</label>
    </ligand>
</feature>
<evidence type="ECO:0000256" key="6">
    <source>
        <dbReference type="PIRSR" id="PIRSR602678-1"/>
    </source>
</evidence>
<feature type="binding site" evidence="6">
    <location>
        <position position="67"/>
    </location>
    <ligand>
        <name>a divalent metal cation</name>
        <dbReference type="ChEBI" id="CHEBI:60240"/>
        <label>1</label>
    </ligand>
</feature>
<comment type="subunit">
    <text evidence="2">Homohexamer.</text>
</comment>
<dbReference type="PANTHER" id="PTHR13799:SF14">
    <property type="entry name" value="GTP CYCLOHYDROLASE 1 TYPE 2 HOMOLOG"/>
    <property type="match status" value="1"/>
</dbReference>
<dbReference type="KEGG" id="auh:AWM75_02035"/>
<dbReference type="GO" id="GO:0005737">
    <property type="term" value="C:cytoplasm"/>
    <property type="evidence" value="ECO:0007669"/>
    <property type="project" value="TreeGrafter"/>
</dbReference>